<evidence type="ECO:0000313" key="2">
    <source>
        <dbReference type="EMBL" id="PVZ09346.1"/>
    </source>
</evidence>
<feature type="compositionally biased region" description="Basic and acidic residues" evidence="1">
    <location>
        <begin position="13"/>
        <end position="38"/>
    </location>
</feature>
<dbReference type="Proteomes" id="UP000245639">
    <property type="component" value="Unassembled WGS sequence"/>
</dbReference>
<organism evidence="2 3">
    <name type="scientific">Actinomycetospora cinnamomea</name>
    <dbReference type="NCBI Taxonomy" id="663609"/>
    <lineage>
        <taxon>Bacteria</taxon>
        <taxon>Bacillati</taxon>
        <taxon>Actinomycetota</taxon>
        <taxon>Actinomycetes</taxon>
        <taxon>Pseudonocardiales</taxon>
        <taxon>Pseudonocardiaceae</taxon>
        <taxon>Actinomycetospora</taxon>
    </lineage>
</organism>
<gene>
    <name evidence="2" type="ORF">C8D89_1061</name>
</gene>
<dbReference type="EMBL" id="QEKW01000006">
    <property type="protein sequence ID" value="PVZ09346.1"/>
    <property type="molecule type" value="Genomic_DNA"/>
</dbReference>
<reference evidence="2 3" key="1">
    <citation type="submission" date="2018-04" db="EMBL/GenBank/DDBJ databases">
        <title>Genomic Encyclopedia of Type Strains, Phase IV (KMG-IV): sequencing the most valuable type-strain genomes for metagenomic binning, comparative biology and taxonomic classification.</title>
        <authorList>
            <person name="Goeker M."/>
        </authorList>
    </citation>
    <scope>NUCLEOTIDE SEQUENCE [LARGE SCALE GENOMIC DNA]</scope>
    <source>
        <strain evidence="2 3">DSM 45771</strain>
    </source>
</reference>
<name>A0A2U1FB03_9PSEU</name>
<proteinExistence type="predicted"/>
<accession>A0A2U1FB03</accession>
<keyword evidence="3" id="KW-1185">Reference proteome</keyword>
<sequence length="198" mass="22414">MPGDRVTASMAKGAKDYEQDYTDPELRERLKEEIKQSDKGGASGKWSARKSQLLTQQYEKQGGGYRYPDQPTEGQKSLEQWTEEDWQTADGSAQARGDGDTDRYLPKKAWEELSDAEKEETRKRKREASKKGEGDVANTDAAMTARKEAHLDAMKADDAVKAARGMEPDTARQALQHEREHHDRTTVERQLQKVADED</sequence>
<feature type="compositionally biased region" description="Basic and acidic residues" evidence="1">
    <location>
        <begin position="145"/>
        <end position="198"/>
    </location>
</feature>
<feature type="region of interest" description="Disordered" evidence="1">
    <location>
        <begin position="1"/>
        <end position="198"/>
    </location>
</feature>
<feature type="compositionally biased region" description="Basic and acidic residues" evidence="1">
    <location>
        <begin position="97"/>
        <end position="122"/>
    </location>
</feature>
<dbReference type="AlphaFoldDB" id="A0A2U1FB03"/>
<feature type="compositionally biased region" description="Polar residues" evidence="1">
    <location>
        <begin position="49"/>
        <end position="59"/>
    </location>
</feature>
<protein>
    <recommendedName>
        <fullName evidence="4">DUF5872 domain-containing protein</fullName>
    </recommendedName>
</protein>
<evidence type="ECO:0000256" key="1">
    <source>
        <dbReference type="SAM" id="MobiDB-lite"/>
    </source>
</evidence>
<comment type="caution">
    <text evidence="2">The sequence shown here is derived from an EMBL/GenBank/DDBJ whole genome shotgun (WGS) entry which is preliminary data.</text>
</comment>
<evidence type="ECO:0008006" key="4">
    <source>
        <dbReference type="Google" id="ProtNLM"/>
    </source>
</evidence>
<evidence type="ECO:0000313" key="3">
    <source>
        <dbReference type="Proteomes" id="UP000245639"/>
    </source>
</evidence>